<dbReference type="PROSITE" id="PS51084">
    <property type="entry name" value="HIT_2"/>
    <property type="match status" value="1"/>
</dbReference>
<dbReference type="InterPro" id="IPR011146">
    <property type="entry name" value="HIT-like"/>
</dbReference>
<proteinExistence type="predicted"/>
<dbReference type="InterPro" id="IPR001310">
    <property type="entry name" value="Histidine_triad_HIT"/>
</dbReference>
<feature type="domain" description="HIT" evidence="2">
    <location>
        <begin position="4"/>
        <end position="107"/>
    </location>
</feature>
<dbReference type="Proteomes" id="UP000770785">
    <property type="component" value="Unassembled WGS sequence"/>
</dbReference>
<dbReference type="InterPro" id="IPR036265">
    <property type="entry name" value="HIT-like_sf"/>
</dbReference>
<dbReference type="Gene3D" id="3.30.428.10">
    <property type="entry name" value="HIT-like"/>
    <property type="match status" value="1"/>
</dbReference>
<evidence type="ECO:0000256" key="1">
    <source>
        <dbReference type="PROSITE-ProRule" id="PRU00464"/>
    </source>
</evidence>
<gene>
    <name evidence="3" type="ORF">GGR27_000564</name>
</gene>
<evidence type="ECO:0000259" key="2">
    <source>
        <dbReference type="PROSITE" id="PS51084"/>
    </source>
</evidence>
<dbReference type="SUPFAM" id="SSF54197">
    <property type="entry name" value="HIT-like"/>
    <property type="match status" value="1"/>
</dbReference>
<reference evidence="3 4" key="1">
    <citation type="submission" date="2020-03" db="EMBL/GenBank/DDBJ databases">
        <title>Genomic Encyclopedia of Type Strains, Phase IV (KMG-IV): sequencing the most valuable type-strain genomes for metagenomic binning, comparative biology and taxonomic classification.</title>
        <authorList>
            <person name="Goeker M."/>
        </authorList>
    </citation>
    <scope>NUCLEOTIDE SEQUENCE [LARGE SCALE GENOMIC DNA]</scope>
    <source>
        <strain evidence="3 4">DSM 105096</strain>
    </source>
</reference>
<dbReference type="PANTHER" id="PTHR46648">
    <property type="entry name" value="HIT FAMILY PROTEIN 1"/>
    <property type="match status" value="1"/>
</dbReference>
<dbReference type="Pfam" id="PF01230">
    <property type="entry name" value="HIT"/>
    <property type="match status" value="1"/>
</dbReference>
<feature type="short sequence motif" description="Histidine triad motif" evidence="1">
    <location>
        <begin position="91"/>
        <end position="95"/>
    </location>
</feature>
<protein>
    <submittedName>
        <fullName evidence="3">Histidine triad (HIT) family protein</fullName>
    </submittedName>
</protein>
<accession>A0ABX0X8A5</accession>
<sequence length="134" mass="14609">MGSIFSKIIAGEVPAHKIAETDRFIAFLDVRPMVEGHTLCVPKKEIDYVFDLTDDELSGLLVFSKRVAAAIKSVVPCARVAVGVLGLEVPHAHVHLVPVSQEQDFRFGKSVAVSDARMQELATLISERVELRGA</sequence>
<dbReference type="PANTHER" id="PTHR46648:SF1">
    <property type="entry name" value="ADENOSINE 5'-MONOPHOSPHORAMIDASE HNT1"/>
    <property type="match status" value="1"/>
</dbReference>
<keyword evidence="4" id="KW-1185">Reference proteome</keyword>
<comment type="caution">
    <text evidence="3">The sequence shown here is derived from an EMBL/GenBank/DDBJ whole genome shotgun (WGS) entry which is preliminary data.</text>
</comment>
<name>A0ABX0X8A5_9BACT</name>
<dbReference type="RefSeq" id="WP_168035856.1">
    <property type="nucleotide sequence ID" value="NZ_JAATJH010000001.1"/>
</dbReference>
<dbReference type="EMBL" id="JAATJH010000001">
    <property type="protein sequence ID" value="NJC25083.1"/>
    <property type="molecule type" value="Genomic_DNA"/>
</dbReference>
<evidence type="ECO:0000313" key="4">
    <source>
        <dbReference type="Proteomes" id="UP000770785"/>
    </source>
</evidence>
<evidence type="ECO:0000313" key="3">
    <source>
        <dbReference type="EMBL" id="NJC25083.1"/>
    </source>
</evidence>
<organism evidence="3 4">
    <name type="scientific">Neolewinella antarctica</name>
    <dbReference type="NCBI Taxonomy" id="442734"/>
    <lineage>
        <taxon>Bacteria</taxon>
        <taxon>Pseudomonadati</taxon>
        <taxon>Bacteroidota</taxon>
        <taxon>Saprospiria</taxon>
        <taxon>Saprospirales</taxon>
        <taxon>Lewinellaceae</taxon>
        <taxon>Neolewinella</taxon>
    </lineage>
</organism>
<dbReference type="PRINTS" id="PR00332">
    <property type="entry name" value="HISTRIAD"/>
</dbReference>